<reference evidence="3" key="1">
    <citation type="submission" date="2022-11" db="EMBL/GenBank/DDBJ databases">
        <authorList>
            <person name="Kikuchi T."/>
        </authorList>
    </citation>
    <scope>NUCLEOTIDE SEQUENCE</scope>
    <source>
        <strain evidence="3">PS1010</strain>
    </source>
</reference>
<dbReference type="OrthoDB" id="433124at2759"/>
<gene>
    <name evidence="3" type="ORF">CAMP_LOCUS10447</name>
</gene>
<dbReference type="Pfam" id="PF02996">
    <property type="entry name" value="Prefoldin"/>
    <property type="match status" value="1"/>
</dbReference>
<evidence type="ECO:0008006" key="5">
    <source>
        <dbReference type="Google" id="ProtNLM"/>
    </source>
</evidence>
<evidence type="ECO:0000256" key="2">
    <source>
        <dbReference type="SAM" id="Coils"/>
    </source>
</evidence>
<name>A0A9P1ILY9_9PELO</name>
<dbReference type="EMBL" id="CANHGI010000004">
    <property type="protein sequence ID" value="CAI5447810.1"/>
    <property type="molecule type" value="Genomic_DNA"/>
</dbReference>
<evidence type="ECO:0000313" key="4">
    <source>
        <dbReference type="Proteomes" id="UP001152747"/>
    </source>
</evidence>
<dbReference type="Proteomes" id="UP001152747">
    <property type="component" value="Unassembled WGS sequence"/>
</dbReference>
<sequence>MFNLSKNLDQRIEEVYRPSLLENYRILERKQQICEEYSKLIFSCEKLMAGTENGEKIEAKTEVGMKIYVNVEVRDPRHVIVNLGDDIYAKLPLEKAVEFSKSKIERLKNEMSEIQTRINGLNSQINIMLSQITVE</sequence>
<dbReference type="SUPFAM" id="SSF46579">
    <property type="entry name" value="Prefoldin"/>
    <property type="match status" value="1"/>
</dbReference>
<evidence type="ECO:0000313" key="3">
    <source>
        <dbReference type="EMBL" id="CAI5447810.1"/>
    </source>
</evidence>
<dbReference type="Gene3D" id="1.10.287.370">
    <property type="match status" value="1"/>
</dbReference>
<comment type="caution">
    <text evidence="3">The sequence shown here is derived from an EMBL/GenBank/DDBJ whole genome shotgun (WGS) entry which is preliminary data.</text>
</comment>
<dbReference type="InterPro" id="IPR004127">
    <property type="entry name" value="Prefoldin_subunit_alpha"/>
</dbReference>
<keyword evidence="4" id="KW-1185">Reference proteome</keyword>
<keyword evidence="2" id="KW-0175">Coiled coil</keyword>
<organism evidence="3 4">
    <name type="scientific">Caenorhabditis angaria</name>
    <dbReference type="NCBI Taxonomy" id="860376"/>
    <lineage>
        <taxon>Eukaryota</taxon>
        <taxon>Metazoa</taxon>
        <taxon>Ecdysozoa</taxon>
        <taxon>Nematoda</taxon>
        <taxon>Chromadorea</taxon>
        <taxon>Rhabditida</taxon>
        <taxon>Rhabditina</taxon>
        <taxon>Rhabditomorpha</taxon>
        <taxon>Rhabditoidea</taxon>
        <taxon>Rhabditidae</taxon>
        <taxon>Peloderinae</taxon>
        <taxon>Caenorhabditis</taxon>
    </lineage>
</organism>
<comment type="subunit">
    <text evidence="1">Heterohexamer of two PFD-alpha type and four PFD-beta type subunits.</text>
</comment>
<dbReference type="InterPro" id="IPR009053">
    <property type="entry name" value="Prefoldin"/>
</dbReference>
<protein>
    <recommendedName>
        <fullName evidence="5">Prefoldin subunit alpha</fullName>
    </recommendedName>
</protein>
<proteinExistence type="predicted"/>
<evidence type="ECO:0000256" key="1">
    <source>
        <dbReference type="ARBA" id="ARBA00011695"/>
    </source>
</evidence>
<accession>A0A9P1ILY9</accession>
<feature type="coiled-coil region" evidence="2">
    <location>
        <begin position="97"/>
        <end position="124"/>
    </location>
</feature>
<dbReference type="AlphaFoldDB" id="A0A9P1ILY9"/>